<feature type="chain" id="PRO_5034534237" description="Fibronectin type-III domain-containing protein" evidence="3">
    <location>
        <begin position="22"/>
        <end position="380"/>
    </location>
</feature>
<dbReference type="Pfam" id="PF01108">
    <property type="entry name" value="Tissue_fac"/>
    <property type="match status" value="1"/>
</dbReference>
<dbReference type="SUPFAM" id="SSF49265">
    <property type="entry name" value="Fibronectin type III"/>
    <property type="match status" value="1"/>
</dbReference>
<evidence type="ECO:0000256" key="3">
    <source>
        <dbReference type="SAM" id="SignalP"/>
    </source>
</evidence>
<feature type="signal peptide" evidence="3">
    <location>
        <begin position="1"/>
        <end position="21"/>
    </location>
</feature>
<keyword evidence="2" id="KW-0472">Membrane</keyword>
<evidence type="ECO:0000256" key="1">
    <source>
        <dbReference type="SAM" id="MobiDB-lite"/>
    </source>
</evidence>
<reference evidence="5" key="1">
    <citation type="submission" date="2025-08" db="UniProtKB">
        <authorList>
            <consortium name="Ensembl"/>
        </authorList>
    </citation>
    <scope>IDENTIFICATION</scope>
</reference>
<organism evidence="5 6">
    <name type="scientific">Oryzias sinensis</name>
    <name type="common">Chinese medaka</name>
    <dbReference type="NCBI Taxonomy" id="183150"/>
    <lineage>
        <taxon>Eukaryota</taxon>
        <taxon>Metazoa</taxon>
        <taxon>Chordata</taxon>
        <taxon>Craniata</taxon>
        <taxon>Vertebrata</taxon>
        <taxon>Euteleostomi</taxon>
        <taxon>Actinopterygii</taxon>
        <taxon>Neopterygii</taxon>
        <taxon>Teleostei</taxon>
        <taxon>Neoteleostei</taxon>
        <taxon>Acanthomorphata</taxon>
        <taxon>Ovalentaria</taxon>
        <taxon>Atherinomorphae</taxon>
        <taxon>Beloniformes</taxon>
        <taxon>Adrianichthyidae</taxon>
        <taxon>Oryziinae</taxon>
        <taxon>Oryzias</taxon>
    </lineage>
</organism>
<dbReference type="InterPro" id="IPR003961">
    <property type="entry name" value="FN3_dom"/>
</dbReference>
<dbReference type="AlphaFoldDB" id="A0A8C8DI03"/>
<dbReference type="PANTHER" id="PTHR20859:SF87">
    <property type="entry name" value="CYTOKINE RECEPTOR FAMILY MEMBER B13-RELATED"/>
    <property type="match status" value="1"/>
</dbReference>
<keyword evidence="2" id="KW-1133">Transmembrane helix</keyword>
<keyword evidence="2" id="KW-0812">Transmembrane</keyword>
<dbReference type="Ensembl" id="ENSOSIT00000007021.1">
    <property type="protein sequence ID" value="ENSOSIP00000006560.1"/>
    <property type="gene ID" value="ENSOSIG00000004451.1"/>
</dbReference>
<evidence type="ECO:0000313" key="5">
    <source>
        <dbReference type="Ensembl" id="ENSOSIP00000006560.1"/>
    </source>
</evidence>
<dbReference type="InterPro" id="IPR050650">
    <property type="entry name" value="Type-II_Cytokine-TF_Rcpt"/>
</dbReference>
<dbReference type="InterPro" id="IPR036116">
    <property type="entry name" value="FN3_sf"/>
</dbReference>
<proteinExistence type="predicted"/>
<evidence type="ECO:0000256" key="2">
    <source>
        <dbReference type="SAM" id="Phobius"/>
    </source>
</evidence>
<accession>A0A8C8DI03</accession>
<dbReference type="GO" id="GO:0005886">
    <property type="term" value="C:plasma membrane"/>
    <property type="evidence" value="ECO:0007669"/>
    <property type="project" value="TreeGrafter"/>
</dbReference>
<dbReference type="Proteomes" id="UP000694383">
    <property type="component" value="Unplaced"/>
</dbReference>
<dbReference type="Gene3D" id="2.60.40.10">
    <property type="entry name" value="Immunoglobulins"/>
    <property type="match status" value="1"/>
</dbReference>
<dbReference type="PANTHER" id="PTHR20859">
    <property type="entry name" value="INTERFERON/INTERLEUKIN RECEPTOR"/>
    <property type="match status" value="1"/>
</dbReference>
<dbReference type="GeneTree" id="ENSGT00530000068118"/>
<feature type="compositionally biased region" description="Basic and acidic residues" evidence="1">
    <location>
        <begin position="366"/>
        <end position="380"/>
    </location>
</feature>
<reference evidence="5" key="2">
    <citation type="submission" date="2025-09" db="UniProtKB">
        <authorList>
            <consortium name="Ensembl"/>
        </authorList>
    </citation>
    <scope>IDENTIFICATION</scope>
</reference>
<sequence>MTGLCHAVLFFLWWEWDVALAVVPSPTNVKLHCHNFDNLLTWNYDGFPPGLQFKVEIFPYSEDKGCTEPLWVEPPTLEANLSHLSDPENSYWVTVKAVMENQSEPSPDGGIEFSYSKLSPVSQHCSVDLPPLTVTPLPDRQIRIQFQHPWEFYKSKIQSCKKRKRKRELPTFKYDVTVDKKTDTVYCDERICEKDLHLAPQQKNCLDIDGQFLNTEVKSTNHCVQPPNEEKPYIYIVVVVAVVTVVVAMTILVMVYRKKTRPSTTLPNILKRFITVKPPTIPGVQDPIHSLEVEPSSPTPLISQTDVEDVEIKTPNYDSRSSPLPIYEVSQEHDEGPSAGERPAYMEGKKLEEDESDEEKAVFQSDYERRSLPNKRDVEE</sequence>
<feature type="region of interest" description="Disordered" evidence="1">
    <location>
        <begin position="285"/>
        <end position="380"/>
    </location>
</feature>
<keyword evidence="3" id="KW-0732">Signal</keyword>
<feature type="domain" description="Fibronectin type-III" evidence="4">
    <location>
        <begin position="9"/>
        <end position="103"/>
    </location>
</feature>
<evidence type="ECO:0000313" key="6">
    <source>
        <dbReference type="Proteomes" id="UP000694383"/>
    </source>
</evidence>
<evidence type="ECO:0000259" key="4">
    <source>
        <dbReference type="Pfam" id="PF01108"/>
    </source>
</evidence>
<protein>
    <recommendedName>
        <fullName evidence="4">Fibronectin type-III domain-containing protein</fullName>
    </recommendedName>
</protein>
<keyword evidence="6" id="KW-1185">Reference proteome</keyword>
<dbReference type="GO" id="GO:0004896">
    <property type="term" value="F:cytokine receptor activity"/>
    <property type="evidence" value="ECO:0007669"/>
    <property type="project" value="TreeGrafter"/>
</dbReference>
<dbReference type="InterPro" id="IPR013783">
    <property type="entry name" value="Ig-like_fold"/>
</dbReference>
<feature type="transmembrane region" description="Helical" evidence="2">
    <location>
        <begin position="233"/>
        <end position="256"/>
    </location>
</feature>
<name>A0A8C8DI03_9TELE</name>